<evidence type="ECO:0000259" key="4">
    <source>
        <dbReference type="PROSITE" id="PS50893"/>
    </source>
</evidence>
<dbReference type="InterPro" id="IPR003439">
    <property type="entry name" value="ABC_transporter-like_ATP-bd"/>
</dbReference>
<dbReference type="SUPFAM" id="SSF52540">
    <property type="entry name" value="P-loop containing nucleoside triphosphate hydrolases"/>
    <property type="match status" value="1"/>
</dbReference>
<accession>A0ABS2SQD5</accession>
<evidence type="ECO:0000313" key="6">
    <source>
        <dbReference type="Proteomes" id="UP001179280"/>
    </source>
</evidence>
<evidence type="ECO:0000256" key="1">
    <source>
        <dbReference type="ARBA" id="ARBA00022448"/>
    </source>
</evidence>
<dbReference type="Pfam" id="PF00005">
    <property type="entry name" value="ABC_tran"/>
    <property type="match status" value="1"/>
</dbReference>
<feature type="domain" description="ABC transporter" evidence="4">
    <location>
        <begin position="5"/>
        <end position="236"/>
    </location>
</feature>
<dbReference type="PROSITE" id="PS50893">
    <property type="entry name" value="ABC_TRANSPORTER_2"/>
    <property type="match status" value="1"/>
</dbReference>
<dbReference type="PROSITE" id="PS00211">
    <property type="entry name" value="ABC_TRANSPORTER_1"/>
    <property type="match status" value="1"/>
</dbReference>
<evidence type="ECO:0000256" key="3">
    <source>
        <dbReference type="ARBA" id="ARBA00022840"/>
    </source>
</evidence>
<dbReference type="Proteomes" id="UP001179280">
    <property type="component" value="Unassembled WGS sequence"/>
</dbReference>
<dbReference type="InterPro" id="IPR027417">
    <property type="entry name" value="P-loop_NTPase"/>
</dbReference>
<organism evidence="5 6">
    <name type="scientific">Shouchella xiaoxiensis</name>
    <dbReference type="NCBI Taxonomy" id="766895"/>
    <lineage>
        <taxon>Bacteria</taxon>
        <taxon>Bacillati</taxon>
        <taxon>Bacillota</taxon>
        <taxon>Bacilli</taxon>
        <taxon>Bacillales</taxon>
        <taxon>Bacillaceae</taxon>
        <taxon>Shouchella</taxon>
    </lineage>
</organism>
<dbReference type="PANTHER" id="PTHR42939:SF1">
    <property type="entry name" value="ABC TRANSPORTER ATP-BINDING PROTEIN ALBC-RELATED"/>
    <property type="match status" value="1"/>
</dbReference>
<proteinExistence type="predicted"/>
<dbReference type="Gene3D" id="3.40.50.300">
    <property type="entry name" value="P-loop containing nucleotide triphosphate hydrolases"/>
    <property type="match status" value="1"/>
</dbReference>
<keyword evidence="3 5" id="KW-0067">ATP-binding</keyword>
<evidence type="ECO:0000313" key="5">
    <source>
        <dbReference type="EMBL" id="MBM7837734.1"/>
    </source>
</evidence>
<reference evidence="5" key="1">
    <citation type="submission" date="2021-01" db="EMBL/GenBank/DDBJ databases">
        <title>Genomic Encyclopedia of Type Strains, Phase IV (KMG-IV): sequencing the most valuable type-strain genomes for metagenomic binning, comparative biology and taxonomic classification.</title>
        <authorList>
            <person name="Goeker M."/>
        </authorList>
    </citation>
    <scope>NUCLEOTIDE SEQUENCE</scope>
    <source>
        <strain evidence="5">DSM 21943</strain>
    </source>
</reference>
<keyword evidence="1" id="KW-0813">Transport</keyword>
<protein>
    <submittedName>
        <fullName evidence="5">ABC-2 type transport system ATP-binding protein</fullName>
    </submittedName>
</protein>
<dbReference type="InterPro" id="IPR017871">
    <property type="entry name" value="ABC_transporter-like_CS"/>
</dbReference>
<sequence>MKPMIDVQQLSKMFGTKKAVDSINLQVEKGELFCFLGPNGSGKTTTMKMMTGLLQPSSGKVQLSSIDVWANPVEAKKRIAYVPDQPNMYDKLTGNEYLRFIASVFSVKEADFQARKEKYITLFELEEALNDRIESYSHGMKQKLNLSAALLHQPDVLFLDEPTVGLDPKGAKTLRLLLRELCDEEKMTVFMTTHLLEVAAQMCDRVGIVFKGELIAVGSITELQERSGQADASLEDLFLAITADDERARTLIASLRGDSYAQKTD</sequence>
<comment type="caution">
    <text evidence="5">The sequence shown here is derived from an EMBL/GenBank/DDBJ whole genome shotgun (WGS) entry which is preliminary data.</text>
</comment>
<dbReference type="PANTHER" id="PTHR42939">
    <property type="entry name" value="ABC TRANSPORTER ATP-BINDING PROTEIN ALBC-RELATED"/>
    <property type="match status" value="1"/>
</dbReference>
<dbReference type="CDD" id="cd03230">
    <property type="entry name" value="ABC_DR_subfamily_A"/>
    <property type="match status" value="1"/>
</dbReference>
<keyword evidence="6" id="KW-1185">Reference proteome</keyword>
<dbReference type="SMART" id="SM00382">
    <property type="entry name" value="AAA"/>
    <property type="match status" value="1"/>
</dbReference>
<dbReference type="EMBL" id="JAFBCV010000002">
    <property type="protein sequence ID" value="MBM7837734.1"/>
    <property type="molecule type" value="Genomic_DNA"/>
</dbReference>
<dbReference type="InterPro" id="IPR051782">
    <property type="entry name" value="ABC_Transporter_VariousFunc"/>
</dbReference>
<dbReference type="InterPro" id="IPR003593">
    <property type="entry name" value="AAA+_ATPase"/>
</dbReference>
<gene>
    <name evidence="5" type="ORF">JOC54_000965</name>
</gene>
<dbReference type="GO" id="GO:0005524">
    <property type="term" value="F:ATP binding"/>
    <property type="evidence" value="ECO:0007669"/>
    <property type="project" value="UniProtKB-KW"/>
</dbReference>
<dbReference type="RefSeq" id="WP_204464782.1">
    <property type="nucleotide sequence ID" value="NZ_JAFBCV010000002.1"/>
</dbReference>
<name>A0ABS2SQD5_9BACI</name>
<evidence type="ECO:0000256" key="2">
    <source>
        <dbReference type="ARBA" id="ARBA00022741"/>
    </source>
</evidence>
<keyword evidence="2" id="KW-0547">Nucleotide-binding</keyword>